<feature type="compositionally biased region" description="Low complexity" evidence="4">
    <location>
        <begin position="186"/>
        <end position="200"/>
    </location>
</feature>
<dbReference type="Gene3D" id="3.40.50.12780">
    <property type="entry name" value="N-terminal domain of ligase-like"/>
    <property type="match status" value="1"/>
</dbReference>
<dbReference type="SMART" id="SM00824">
    <property type="entry name" value="PKS_TE"/>
    <property type="match status" value="1"/>
</dbReference>
<evidence type="ECO:0000259" key="5">
    <source>
        <dbReference type="PROSITE" id="PS50075"/>
    </source>
</evidence>
<dbReference type="Gene3D" id="1.10.1200.10">
    <property type="entry name" value="ACP-like"/>
    <property type="match status" value="1"/>
</dbReference>
<dbReference type="EMBL" id="WTFF01000095">
    <property type="protein sequence ID" value="MBW5483254.1"/>
    <property type="molecule type" value="Genomic_DNA"/>
</dbReference>
<gene>
    <name evidence="6" type="ORF">GPJ59_15485</name>
</gene>
<dbReference type="SMART" id="SM00823">
    <property type="entry name" value="PKS_PP"/>
    <property type="match status" value="1"/>
</dbReference>
<dbReference type="SUPFAM" id="SSF47336">
    <property type="entry name" value="ACP-like"/>
    <property type="match status" value="1"/>
</dbReference>
<sequence length="998" mass="105251">MFSPQPPTSAPATTTHRAAASGATGPATLTDLLLTAAERHPGAGLRHCRGAAHLGYEVQSYPELLDRARRILAGLRARGLRPQDRIVMVLERSQDFLPTFWAAVLGGFLPCPMAAPAGDPAAFAERLRHVGALLGGPLTVTTAALAGRLPAAEGLSVVALEELEGPQKPEEPAELEEPGEPGQPGQPGQPADLQGAGAADGLHRAAPGDTAVLMLTSGSSGAPKAVMLSHAALLASMAAKNGHQRLTAADTTLNWVSFDHVAALLECHLLPLSTGSSQVHAPASAVLDDPLEFPRLIDRHGVTMTFAPNFLLGLVGAAAGRLADTGESLDLSRLRHVVSGGEAVVVPTGETFLRALAPYGLAPDALWPAFGMTETCAGSVYSRGAFPEADRDAEFAHLGTPVEGLAMRVVDEDGRVLPAGEPGELQLRGPMLTSGYWNDPQATAEAFTADGWFRSGDLGRIDDGRLTLVGRSKDSVIVNGVSYFSHDVESVLERLDGVTPTLVAAFPTRPAGSDTEQLVIAFTPDLPAGDEAGLHRVLTAVRSTVVMHWGFRPALVLPLPAEAFPKTSLGKIQRAHMRRSLEAGAYEPQRRAAAELRERMSGGWTAPEGPVEQVLAGIYGEMFGVDPATVSATASFFDLGGTSLDILRLRAKVAQRLGVAGLEVVTVLTAPTVRSLAARLAGRTGTGAALPATAGAGAGDGTAAGARPYDPVVPLQTTGAKTPLFCVHPGVGEVLVFVGLAAYFAGDRPFHALRARGLADGEKPFATFEQMVDTYVDAIRARQPHGPYALAGYSYGAAVAFEIAKVLQEQGERVDFVGSFNLPPHIKYRMEELDFTETATHLAAFLDLVDAEQAALLPAELRGLPREAQVARLIALAPAGRLAELDLDEEKFAAWAEVADALTDLGRSYEPSGTVRSMSVFVADPLRGTREDWLERELRRWDEHTTEPNRYLAVSGEHHTLMGPRHVASFQAVLRAELDRCMAGADAARAAAAGLRTS</sequence>
<comment type="caution">
    <text evidence="6">The sequence shown here is derived from an EMBL/GenBank/DDBJ whole genome shotgun (WGS) entry which is preliminary data.</text>
</comment>
<dbReference type="RefSeq" id="WP_219667717.1">
    <property type="nucleotide sequence ID" value="NZ_WTFF01000095.1"/>
</dbReference>
<dbReference type="InterPro" id="IPR036736">
    <property type="entry name" value="ACP-like_sf"/>
</dbReference>
<evidence type="ECO:0000256" key="3">
    <source>
        <dbReference type="ARBA" id="ARBA00022553"/>
    </source>
</evidence>
<keyword evidence="7" id="KW-1185">Reference proteome</keyword>
<dbReference type="Pfam" id="PF00550">
    <property type="entry name" value="PP-binding"/>
    <property type="match status" value="1"/>
</dbReference>
<evidence type="ECO:0000313" key="6">
    <source>
        <dbReference type="EMBL" id="MBW5483254.1"/>
    </source>
</evidence>
<dbReference type="InterPro" id="IPR020806">
    <property type="entry name" value="PKS_PP-bd"/>
</dbReference>
<dbReference type="SUPFAM" id="SSF56801">
    <property type="entry name" value="Acetyl-CoA synthetase-like"/>
    <property type="match status" value="1"/>
</dbReference>
<dbReference type="Proteomes" id="UP000812013">
    <property type="component" value="Unassembled WGS sequence"/>
</dbReference>
<dbReference type="PANTHER" id="PTHR45527:SF1">
    <property type="entry name" value="FATTY ACID SYNTHASE"/>
    <property type="match status" value="1"/>
</dbReference>
<feature type="domain" description="Carrier" evidence="5">
    <location>
        <begin position="606"/>
        <end position="684"/>
    </location>
</feature>
<dbReference type="PANTHER" id="PTHR45527">
    <property type="entry name" value="NONRIBOSOMAL PEPTIDE SYNTHETASE"/>
    <property type="match status" value="1"/>
</dbReference>
<name>A0ABS6Z661_9ACTN</name>
<comment type="cofactor">
    <cofactor evidence="1">
        <name>pantetheine 4'-phosphate</name>
        <dbReference type="ChEBI" id="CHEBI:47942"/>
    </cofactor>
</comment>
<organism evidence="6 7">
    <name type="scientific">Streptomyces bambusae</name>
    <dbReference type="NCBI Taxonomy" id="1550616"/>
    <lineage>
        <taxon>Bacteria</taxon>
        <taxon>Bacillati</taxon>
        <taxon>Actinomycetota</taxon>
        <taxon>Actinomycetes</taxon>
        <taxon>Kitasatosporales</taxon>
        <taxon>Streptomycetaceae</taxon>
        <taxon>Streptomyces</taxon>
    </lineage>
</organism>
<dbReference type="Gene3D" id="3.30.300.30">
    <property type="match status" value="1"/>
</dbReference>
<feature type="region of interest" description="Disordered" evidence="4">
    <location>
        <begin position="164"/>
        <end position="202"/>
    </location>
</feature>
<proteinExistence type="predicted"/>
<dbReference type="InterPro" id="IPR001031">
    <property type="entry name" value="Thioesterase"/>
</dbReference>
<keyword evidence="3" id="KW-0597">Phosphoprotein</keyword>
<keyword evidence="2" id="KW-0596">Phosphopantetheine</keyword>
<dbReference type="InterPro" id="IPR045851">
    <property type="entry name" value="AMP-bd_C_sf"/>
</dbReference>
<evidence type="ECO:0000256" key="4">
    <source>
        <dbReference type="SAM" id="MobiDB-lite"/>
    </source>
</evidence>
<protein>
    <submittedName>
        <fullName evidence="6">AMP-binding protein</fullName>
    </submittedName>
</protein>
<evidence type="ECO:0000256" key="2">
    <source>
        <dbReference type="ARBA" id="ARBA00022450"/>
    </source>
</evidence>
<dbReference type="PROSITE" id="PS50075">
    <property type="entry name" value="CARRIER"/>
    <property type="match status" value="1"/>
</dbReference>
<dbReference type="InterPro" id="IPR029058">
    <property type="entry name" value="AB_hydrolase_fold"/>
</dbReference>
<evidence type="ECO:0000256" key="1">
    <source>
        <dbReference type="ARBA" id="ARBA00001957"/>
    </source>
</evidence>
<dbReference type="InterPro" id="IPR042099">
    <property type="entry name" value="ANL_N_sf"/>
</dbReference>
<evidence type="ECO:0000313" key="7">
    <source>
        <dbReference type="Proteomes" id="UP000812013"/>
    </source>
</evidence>
<dbReference type="SUPFAM" id="SSF53474">
    <property type="entry name" value="alpha/beta-Hydrolases"/>
    <property type="match status" value="1"/>
</dbReference>
<accession>A0ABS6Z661</accession>
<dbReference type="Pfam" id="PF00975">
    <property type="entry name" value="Thioesterase"/>
    <property type="match status" value="1"/>
</dbReference>
<dbReference type="Gene3D" id="3.40.50.1820">
    <property type="entry name" value="alpha/beta hydrolase"/>
    <property type="match status" value="1"/>
</dbReference>
<dbReference type="InterPro" id="IPR020845">
    <property type="entry name" value="AMP-binding_CS"/>
</dbReference>
<dbReference type="InterPro" id="IPR000873">
    <property type="entry name" value="AMP-dep_synth/lig_dom"/>
</dbReference>
<dbReference type="Pfam" id="PF00501">
    <property type="entry name" value="AMP-binding"/>
    <property type="match status" value="1"/>
</dbReference>
<feature type="compositionally biased region" description="Low complexity" evidence="4">
    <location>
        <begin position="10"/>
        <end position="22"/>
    </location>
</feature>
<reference evidence="6 7" key="1">
    <citation type="submission" date="2019-12" db="EMBL/GenBank/DDBJ databases">
        <title>Genome sequence of Streptomyces bambusae.</title>
        <authorList>
            <person name="Bansal K."/>
            <person name="Choksket S."/>
            <person name="Korpole S."/>
            <person name="Patil P.B."/>
        </authorList>
    </citation>
    <scope>NUCLEOTIDE SEQUENCE [LARGE SCALE GENOMIC DNA]</scope>
    <source>
        <strain evidence="6 7">SK60</strain>
    </source>
</reference>
<dbReference type="InterPro" id="IPR020802">
    <property type="entry name" value="TesA-like"/>
</dbReference>
<dbReference type="PROSITE" id="PS00455">
    <property type="entry name" value="AMP_BINDING"/>
    <property type="match status" value="1"/>
</dbReference>
<feature type="region of interest" description="Disordered" evidence="4">
    <location>
        <begin position="1"/>
        <end position="22"/>
    </location>
</feature>
<dbReference type="InterPro" id="IPR009081">
    <property type="entry name" value="PP-bd_ACP"/>
</dbReference>